<dbReference type="Pfam" id="PF25597">
    <property type="entry name" value="SH3_retrovirus"/>
    <property type="match status" value="1"/>
</dbReference>
<keyword evidence="4" id="KW-1185">Reference proteome</keyword>
<dbReference type="EMBL" id="SZYD01000016">
    <property type="protein sequence ID" value="KAD3336106.1"/>
    <property type="molecule type" value="Genomic_DNA"/>
</dbReference>
<evidence type="ECO:0000256" key="1">
    <source>
        <dbReference type="SAM" id="MobiDB-lite"/>
    </source>
</evidence>
<feature type="region of interest" description="Disordered" evidence="1">
    <location>
        <begin position="127"/>
        <end position="184"/>
    </location>
</feature>
<comment type="caution">
    <text evidence="3">The sequence shown here is derived from an EMBL/GenBank/DDBJ whole genome shotgun (WGS) entry which is preliminary data.</text>
</comment>
<evidence type="ECO:0000313" key="4">
    <source>
        <dbReference type="Proteomes" id="UP000326396"/>
    </source>
</evidence>
<feature type="compositionally biased region" description="Basic and acidic residues" evidence="1">
    <location>
        <begin position="152"/>
        <end position="168"/>
    </location>
</feature>
<organism evidence="3 4">
    <name type="scientific">Mikania micrantha</name>
    <name type="common">bitter vine</name>
    <dbReference type="NCBI Taxonomy" id="192012"/>
    <lineage>
        <taxon>Eukaryota</taxon>
        <taxon>Viridiplantae</taxon>
        <taxon>Streptophyta</taxon>
        <taxon>Embryophyta</taxon>
        <taxon>Tracheophyta</taxon>
        <taxon>Spermatophyta</taxon>
        <taxon>Magnoliopsida</taxon>
        <taxon>eudicotyledons</taxon>
        <taxon>Gunneridae</taxon>
        <taxon>Pentapetalae</taxon>
        <taxon>asterids</taxon>
        <taxon>campanulids</taxon>
        <taxon>Asterales</taxon>
        <taxon>Asteraceae</taxon>
        <taxon>Asteroideae</taxon>
        <taxon>Heliantheae alliance</taxon>
        <taxon>Eupatorieae</taxon>
        <taxon>Mikania</taxon>
    </lineage>
</organism>
<sequence length="184" mass="21323">MRVFGRLAYFRNTDTKGDKFEWRGKPGVFLGYPPGTKGYKIYDTSLKKIITSRDVKFVENKFPYKNSDPINKQENEELFSLPPWYYKENEETIQGTLHEVTGLDCNTIKENGLNAQNPIEEIFNQKTSGSLNETVTDHEAKLQSDEDQSQPDESHPQLDHINENDMGRGLHRQKRKKNSTDPIR</sequence>
<feature type="compositionally biased region" description="Basic and acidic residues" evidence="1">
    <location>
        <begin position="135"/>
        <end position="144"/>
    </location>
</feature>
<dbReference type="AlphaFoldDB" id="A0A5N6M6R1"/>
<dbReference type="Proteomes" id="UP000326396">
    <property type="component" value="Linkage Group LG6"/>
</dbReference>
<name>A0A5N6M6R1_9ASTR</name>
<protein>
    <recommendedName>
        <fullName evidence="2">Retroviral polymerase SH3-like domain-containing protein</fullName>
    </recommendedName>
</protein>
<evidence type="ECO:0000313" key="3">
    <source>
        <dbReference type="EMBL" id="KAD3336106.1"/>
    </source>
</evidence>
<feature type="domain" description="Retroviral polymerase SH3-like" evidence="2">
    <location>
        <begin position="7"/>
        <end position="68"/>
    </location>
</feature>
<evidence type="ECO:0000259" key="2">
    <source>
        <dbReference type="Pfam" id="PF25597"/>
    </source>
</evidence>
<accession>A0A5N6M6R1</accession>
<proteinExistence type="predicted"/>
<reference evidence="3 4" key="1">
    <citation type="submission" date="2019-05" db="EMBL/GenBank/DDBJ databases">
        <title>Mikania micrantha, genome provides insights into the molecular mechanism of rapid growth.</title>
        <authorList>
            <person name="Liu B."/>
        </authorList>
    </citation>
    <scope>NUCLEOTIDE SEQUENCE [LARGE SCALE GENOMIC DNA]</scope>
    <source>
        <strain evidence="3">NLD-2019</strain>
        <tissue evidence="3">Leaf</tissue>
    </source>
</reference>
<dbReference type="InterPro" id="IPR057670">
    <property type="entry name" value="SH3_retrovirus"/>
</dbReference>
<dbReference type="OrthoDB" id="1751374at2759"/>
<gene>
    <name evidence="3" type="ORF">E3N88_31625</name>
</gene>